<protein>
    <submittedName>
        <fullName evidence="3">HTH domain-containing protein</fullName>
    </submittedName>
</protein>
<dbReference type="Pfam" id="PF08279">
    <property type="entry name" value="HTH_11"/>
    <property type="match status" value="1"/>
</dbReference>
<accession>A0ABW3MML3</accession>
<dbReference type="Gene3D" id="1.10.10.10">
    <property type="entry name" value="Winged helix-like DNA-binding domain superfamily/Winged helix DNA-binding domain"/>
    <property type="match status" value="1"/>
</dbReference>
<evidence type="ECO:0000259" key="2">
    <source>
        <dbReference type="Pfam" id="PF08279"/>
    </source>
</evidence>
<sequence length="124" mass="13334">MTTATVPGLGNTLAAEWTKIRSVRSTWVVVVAALVVSVGFSVLFAFLTEQDYQNLPADQRTNFDAAGTTLVGMNLGLIIIAVLGVLATSARLLELLSLLQLKRDWTSTELAGRLDVSTRTVRAD</sequence>
<keyword evidence="1" id="KW-0812">Transmembrane</keyword>
<keyword evidence="4" id="KW-1185">Reference proteome</keyword>
<comment type="caution">
    <text evidence="3">The sequence shown here is derived from an EMBL/GenBank/DDBJ whole genome shotgun (WGS) entry which is preliminary data.</text>
</comment>
<evidence type="ECO:0000313" key="4">
    <source>
        <dbReference type="Proteomes" id="UP001597045"/>
    </source>
</evidence>
<dbReference type="EMBL" id="JBHTIS010003056">
    <property type="protein sequence ID" value="MFD1050735.1"/>
    <property type="molecule type" value="Genomic_DNA"/>
</dbReference>
<reference evidence="4" key="1">
    <citation type="journal article" date="2019" name="Int. J. Syst. Evol. Microbiol.">
        <title>The Global Catalogue of Microorganisms (GCM) 10K type strain sequencing project: providing services to taxonomists for standard genome sequencing and annotation.</title>
        <authorList>
            <consortium name="The Broad Institute Genomics Platform"/>
            <consortium name="The Broad Institute Genome Sequencing Center for Infectious Disease"/>
            <person name="Wu L."/>
            <person name="Ma J."/>
        </authorList>
    </citation>
    <scope>NUCLEOTIDE SEQUENCE [LARGE SCALE GENOMIC DNA]</scope>
    <source>
        <strain evidence="4">JCM 31486</strain>
    </source>
</reference>
<feature type="transmembrane region" description="Helical" evidence="1">
    <location>
        <begin position="67"/>
        <end position="93"/>
    </location>
</feature>
<proteinExistence type="predicted"/>
<gene>
    <name evidence="3" type="ORF">ACFQ1S_37010</name>
</gene>
<dbReference type="Proteomes" id="UP001597045">
    <property type="component" value="Unassembled WGS sequence"/>
</dbReference>
<feature type="non-terminal residue" evidence="3">
    <location>
        <position position="124"/>
    </location>
</feature>
<evidence type="ECO:0000313" key="3">
    <source>
        <dbReference type="EMBL" id="MFD1050735.1"/>
    </source>
</evidence>
<feature type="transmembrane region" description="Helical" evidence="1">
    <location>
        <begin position="27"/>
        <end position="47"/>
    </location>
</feature>
<organism evidence="3 4">
    <name type="scientific">Kibdelosporangium lantanae</name>
    <dbReference type="NCBI Taxonomy" id="1497396"/>
    <lineage>
        <taxon>Bacteria</taxon>
        <taxon>Bacillati</taxon>
        <taxon>Actinomycetota</taxon>
        <taxon>Actinomycetes</taxon>
        <taxon>Pseudonocardiales</taxon>
        <taxon>Pseudonocardiaceae</taxon>
        <taxon>Kibdelosporangium</taxon>
    </lineage>
</organism>
<name>A0ABW3MML3_9PSEU</name>
<evidence type="ECO:0000256" key="1">
    <source>
        <dbReference type="SAM" id="Phobius"/>
    </source>
</evidence>
<dbReference type="InterPro" id="IPR013196">
    <property type="entry name" value="HTH_11"/>
</dbReference>
<keyword evidence="1" id="KW-1133">Transmembrane helix</keyword>
<feature type="domain" description="Helix-turn-helix type 11" evidence="2">
    <location>
        <begin position="91"/>
        <end position="124"/>
    </location>
</feature>
<keyword evidence="1" id="KW-0472">Membrane</keyword>
<dbReference type="InterPro" id="IPR036388">
    <property type="entry name" value="WH-like_DNA-bd_sf"/>
</dbReference>